<name>A0A7W8DWR3_9BRAD</name>
<protein>
    <submittedName>
        <fullName evidence="1">Nitrogen fixation protein FixH</fullName>
    </submittedName>
</protein>
<sequence length="166" mass="17725">MSKHVSSPRPLSGGVVLAALLGFFAVVLGVNATMMMLAITTLPGTEVDSAYSASISYSNEIAAARDQAQRDWRVDARVERQPDGQATLRVEARDRNGAPLAGLTFSGRLERPADKRADKDVVLAEIGDGVYRGNAVGVSPGQWDLVIEGDSTGNRVFLSKNRLVLN</sequence>
<dbReference type="RefSeq" id="WP_184253099.1">
    <property type="nucleotide sequence ID" value="NZ_JACHIH010000001.1"/>
</dbReference>
<evidence type="ECO:0000313" key="1">
    <source>
        <dbReference type="EMBL" id="MBB5045364.1"/>
    </source>
</evidence>
<dbReference type="EMBL" id="JACHIH010000001">
    <property type="protein sequence ID" value="MBB5045364.1"/>
    <property type="molecule type" value="Genomic_DNA"/>
</dbReference>
<comment type="caution">
    <text evidence="1">The sequence shown here is derived from an EMBL/GenBank/DDBJ whole genome shotgun (WGS) entry which is preliminary data.</text>
</comment>
<keyword evidence="2" id="KW-1185">Reference proteome</keyword>
<dbReference type="InterPro" id="IPR008620">
    <property type="entry name" value="FixH"/>
</dbReference>
<proteinExistence type="predicted"/>
<evidence type="ECO:0000313" key="2">
    <source>
        <dbReference type="Proteomes" id="UP000542353"/>
    </source>
</evidence>
<dbReference type="AlphaFoldDB" id="A0A7W8DWR3"/>
<reference evidence="1 2" key="1">
    <citation type="submission" date="2020-08" db="EMBL/GenBank/DDBJ databases">
        <title>Genomic Encyclopedia of Type Strains, Phase IV (KMG-IV): sequencing the most valuable type-strain genomes for metagenomic binning, comparative biology and taxonomic classification.</title>
        <authorList>
            <person name="Goeker M."/>
        </authorList>
    </citation>
    <scope>NUCLEOTIDE SEQUENCE [LARGE SCALE GENOMIC DNA]</scope>
    <source>
        <strain evidence="1 2">DSM 12706</strain>
    </source>
</reference>
<accession>A0A7W8DWR3</accession>
<gene>
    <name evidence="1" type="ORF">HNR60_000093</name>
</gene>
<dbReference type="Proteomes" id="UP000542353">
    <property type="component" value="Unassembled WGS sequence"/>
</dbReference>
<organism evidence="1 2">
    <name type="scientific">Rhodopseudomonas rhenobacensis</name>
    <dbReference type="NCBI Taxonomy" id="87461"/>
    <lineage>
        <taxon>Bacteria</taxon>
        <taxon>Pseudomonadati</taxon>
        <taxon>Pseudomonadota</taxon>
        <taxon>Alphaproteobacteria</taxon>
        <taxon>Hyphomicrobiales</taxon>
        <taxon>Nitrobacteraceae</taxon>
        <taxon>Rhodopseudomonas</taxon>
    </lineage>
</organism>
<dbReference type="Pfam" id="PF05751">
    <property type="entry name" value="FixH"/>
    <property type="match status" value="1"/>
</dbReference>
<dbReference type="InterPro" id="IPR018037">
    <property type="entry name" value="FixH_proteobacterial"/>
</dbReference>
<dbReference type="PIRSF" id="PIRSF011386">
    <property type="entry name" value="FixH"/>
    <property type="match status" value="1"/>
</dbReference>